<evidence type="ECO:0000256" key="8">
    <source>
        <dbReference type="ARBA" id="ARBA00023136"/>
    </source>
</evidence>
<dbReference type="SUPFAM" id="SSF49313">
    <property type="entry name" value="Cadherin-like"/>
    <property type="match status" value="2"/>
</dbReference>
<gene>
    <name evidence="12" type="ORF">LSTR_LSTR016010</name>
</gene>
<dbReference type="Pfam" id="PF00028">
    <property type="entry name" value="Cadherin"/>
    <property type="match status" value="2"/>
</dbReference>
<name>A0A482WS62_LAOST</name>
<dbReference type="PANTHER" id="PTHR24026:SF136">
    <property type="entry name" value="PROTOCADHERIN-23"/>
    <property type="match status" value="1"/>
</dbReference>
<feature type="domain" description="Cadherin" evidence="11">
    <location>
        <begin position="87"/>
        <end position="171"/>
    </location>
</feature>
<dbReference type="SMR" id="A0A482WS62"/>
<dbReference type="GO" id="GO:0001736">
    <property type="term" value="P:establishment of planar polarity"/>
    <property type="evidence" value="ECO:0007669"/>
    <property type="project" value="UniProtKB-ARBA"/>
</dbReference>
<dbReference type="PROSITE" id="PS00232">
    <property type="entry name" value="CADHERIN_1"/>
    <property type="match status" value="1"/>
</dbReference>
<evidence type="ECO:0000313" key="13">
    <source>
        <dbReference type="Proteomes" id="UP000291343"/>
    </source>
</evidence>
<dbReference type="GO" id="GO:0008104">
    <property type="term" value="P:intracellular protein localization"/>
    <property type="evidence" value="ECO:0007669"/>
    <property type="project" value="UniProtKB-ARBA"/>
</dbReference>
<dbReference type="InterPro" id="IPR015919">
    <property type="entry name" value="Cadherin-like_sf"/>
</dbReference>
<dbReference type="InterPro" id="IPR020894">
    <property type="entry name" value="Cadherin_CS"/>
</dbReference>
<evidence type="ECO:0000256" key="5">
    <source>
        <dbReference type="ARBA" id="ARBA00022837"/>
    </source>
</evidence>
<keyword evidence="9" id="KW-0325">Glycoprotein</keyword>
<dbReference type="InterPro" id="IPR002126">
    <property type="entry name" value="Cadherin-like_dom"/>
</dbReference>
<proteinExistence type="predicted"/>
<dbReference type="GO" id="GO:0007156">
    <property type="term" value="P:homophilic cell adhesion via plasma membrane adhesion molecules"/>
    <property type="evidence" value="ECO:0007669"/>
    <property type="project" value="InterPro"/>
</dbReference>
<keyword evidence="8" id="KW-0472">Membrane</keyword>
<keyword evidence="6" id="KW-0130">Cell adhesion</keyword>
<dbReference type="OrthoDB" id="6602890at2759"/>
<sequence>ISATDLDEGANGRVRYSIVSGDDNRDFSVAEDSGMVRVAKNLNYERKSRYTLTVRADDCAEGSAARHDTALVSISVADINDNPPAFLDSPYVAYVVENCLPPPSAAQRIIRVHAHDADTQPFNGRVRYFLKDGDADLFRVNASTGDLSLLAALDRERQPRYTLTVVAMDTGESQILLFRYQ</sequence>
<dbReference type="SMART" id="SM00112">
    <property type="entry name" value="CA"/>
    <property type="match status" value="2"/>
</dbReference>
<dbReference type="GO" id="GO:0005886">
    <property type="term" value="C:plasma membrane"/>
    <property type="evidence" value="ECO:0007669"/>
    <property type="project" value="UniProtKB-SubCell"/>
</dbReference>
<dbReference type="STRING" id="195883.A0A482WS62"/>
<dbReference type="InParanoid" id="A0A482WS62"/>
<reference evidence="12 13" key="1">
    <citation type="journal article" date="2017" name="Gigascience">
        <title>Genome sequence of the small brown planthopper, Laodelphax striatellus.</title>
        <authorList>
            <person name="Zhu J."/>
            <person name="Jiang F."/>
            <person name="Wang X."/>
            <person name="Yang P."/>
            <person name="Bao Y."/>
            <person name="Zhao W."/>
            <person name="Wang W."/>
            <person name="Lu H."/>
            <person name="Wang Q."/>
            <person name="Cui N."/>
            <person name="Li J."/>
            <person name="Chen X."/>
            <person name="Luo L."/>
            <person name="Yu J."/>
            <person name="Kang L."/>
            <person name="Cui F."/>
        </authorList>
    </citation>
    <scope>NUCLEOTIDE SEQUENCE [LARGE SCALE GENOMIC DNA]</scope>
    <source>
        <strain evidence="12">Lst14</strain>
    </source>
</reference>
<dbReference type="PRINTS" id="PR00205">
    <property type="entry name" value="CADHERIN"/>
</dbReference>
<evidence type="ECO:0000256" key="3">
    <source>
        <dbReference type="ARBA" id="ARBA00022729"/>
    </source>
</evidence>
<accession>A0A482WS62</accession>
<dbReference type="AlphaFoldDB" id="A0A482WS62"/>
<organism evidence="12 13">
    <name type="scientific">Laodelphax striatellus</name>
    <name type="common">Small brown planthopper</name>
    <name type="synonym">Delphax striatella</name>
    <dbReference type="NCBI Taxonomy" id="195883"/>
    <lineage>
        <taxon>Eukaryota</taxon>
        <taxon>Metazoa</taxon>
        <taxon>Ecdysozoa</taxon>
        <taxon>Arthropoda</taxon>
        <taxon>Hexapoda</taxon>
        <taxon>Insecta</taxon>
        <taxon>Pterygota</taxon>
        <taxon>Neoptera</taxon>
        <taxon>Paraneoptera</taxon>
        <taxon>Hemiptera</taxon>
        <taxon>Auchenorrhyncha</taxon>
        <taxon>Fulgoroidea</taxon>
        <taxon>Delphacidae</taxon>
        <taxon>Criomorphinae</taxon>
        <taxon>Laodelphax</taxon>
    </lineage>
</organism>
<dbReference type="Proteomes" id="UP000291343">
    <property type="component" value="Unassembled WGS sequence"/>
</dbReference>
<dbReference type="PROSITE" id="PS50268">
    <property type="entry name" value="CADHERIN_2"/>
    <property type="match status" value="2"/>
</dbReference>
<feature type="domain" description="Cadherin" evidence="11">
    <location>
        <begin position="1"/>
        <end position="86"/>
    </location>
</feature>
<evidence type="ECO:0000256" key="1">
    <source>
        <dbReference type="ARBA" id="ARBA00004251"/>
    </source>
</evidence>
<evidence type="ECO:0000256" key="2">
    <source>
        <dbReference type="ARBA" id="ARBA00022692"/>
    </source>
</evidence>
<keyword evidence="13" id="KW-1185">Reference proteome</keyword>
<feature type="non-terminal residue" evidence="12">
    <location>
        <position position="1"/>
    </location>
</feature>
<evidence type="ECO:0000256" key="6">
    <source>
        <dbReference type="ARBA" id="ARBA00022889"/>
    </source>
</evidence>
<keyword evidence="7" id="KW-1133">Transmembrane helix</keyword>
<evidence type="ECO:0000313" key="12">
    <source>
        <dbReference type="EMBL" id="RZF36106.1"/>
    </source>
</evidence>
<dbReference type="GO" id="GO:0007163">
    <property type="term" value="P:establishment or maintenance of cell polarity"/>
    <property type="evidence" value="ECO:0007669"/>
    <property type="project" value="UniProtKB-ARBA"/>
</dbReference>
<evidence type="ECO:0000256" key="10">
    <source>
        <dbReference type="PROSITE-ProRule" id="PRU00043"/>
    </source>
</evidence>
<dbReference type="GO" id="GO:0005509">
    <property type="term" value="F:calcium ion binding"/>
    <property type="evidence" value="ECO:0007669"/>
    <property type="project" value="UniProtKB-UniRule"/>
</dbReference>
<protein>
    <recommendedName>
        <fullName evidence="11">Cadherin domain-containing protein</fullName>
    </recommendedName>
</protein>
<comment type="caution">
    <text evidence="12">The sequence shown here is derived from an EMBL/GenBank/DDBJ whole genome shotgun (WGS) entry which is preliminary data.</text>
</comment>
<dbReference type="CDD" id="cd11304">
    <property type="entry name" value="Cadherin_repeat"/>
    <property type="match status" value="2"/>
</dbReference>
<evidence type="ECO:0000256" key="4">
    <source>
        <dbReference type="ARBA" id="ARBA00022737"/>
    </source>
</evidence>
<dbReference type="EMBL" id="QKKF02027047">
    <property type="protein sequence ID" value="RZF36106.1"/>
    <property type="molecule type" value="Genomic_DNA"/>
</dbReference>
<keyword evidence="3" id="KW-0732">Signal</keyword>
<dbReference type="PANTHER" id="PTHR24026">
    <property type="entry name" value="FAT ATYPICAL CADHERIN-RELATED"/>
    <property type="match status" value="1"/>
</dbReference>
<keyword evidence="2" id="KW-0812">Transmembrane</keyword>
<comment type="subcellular location">
    <subcellularLocation>
        <location evidence="1">Cell membrane</location>
        <topology evidence="1">Single-pass type I membrane protein</topology>
    </subcellularLocation>
</comment>
<evidence type="ECO:0000256" key="7">
    <source>
        <dbReference type="ARBA" id="ARBA00022989"/>
    </source>
</evidence>
<evidence type="ECO:0000256" key="9">
    <source>
        <dbReference type="ARBA" id="ARBA00023180"/>
    </source>
</evidence>
<dbReference type="Gene3D" id="2.60.40.60">
    <property type="entry name" value="Cadherins"/>
    <property type="match status" value="2"/>
</dbReference>
<dbReference type="FunFam" id="2.60.40.60:FF:000033">
    <property type="entry name" value="FAT atypical cadherin 1"/>
    <property type="match status" value="1"/>
</dbReference>
<keyword evidence="5 10" id="KW-0106">Calcium</keyword>
<evidence type="ECO:0000259" key="11">
    <source>
        <dbReference type="PROSITE" id="PS50268"/>
    </source>
</evidence>
<keyword evidence="4" id="KW-0677">Repeat</keyword>